<dbReference type="Proteomes" id="UP000466831">
    <property type="component" value="Chromosome"/>
</dbReference>
<proteinExistence type="predicted"/>
<organism evidence="2 3">
    <name type="scientific">Mycobacterium marseillense</name>
    <dbReference type="NCBI Taxonomy" id="701042"/>
    <lineage>
        <taxon>Bacteria</taxon>
        <taxon>Bacillati</taxon>
        <taxon>Actinomycetota</taxon>
        <taxon>Actinomycetes</taxon>
        <taxon>Mycobacteriales</taxon>
        <taxon>Mycobacteriaceae</taxon>
        <taxon>Mycobacterium</taxon>
        <taxon>Mycobacterium avium complex (MAC)</taxon>
    </lineage>
</organism>
<protein>
    <submittedName>
        <fullName evidence="2">Uncharacterized protein</fullName>
    </submittedName>
</protein>
<gene>
    <name evidence="2" type="ORF">MMARJ_30220</name>
</gene>
<evidence type="ECO:0000313" key="3">
    <source>
        <dbReference type="Proteomes" id="UP000466831"/>
    </source>
</evidence>
<sequence>MGLGAFERIPLGPFVAGSPPTRKGSLSIDSARPSTNVVHPATTSTAAAQTSADLSAWLFMTNLIPTGDTAAPRGLILEVPEVRGRRNRETQQTPAGRGCARKAVARRRLRLTARRVSGLAMVT</sequence>
<evidence type="ECO:0000313" key="2">
    <source>
        <dbReference type="EMBL" id="BBY12282.1"/>
    </source>
</evidence>
<dbReference type="EMBL" id="AP022584">
    <property type="protein sequence ID" value="BBY12282.1"/>
    <property type="molecule type" value="Genomic_DNA"/>
</dbReference>
<reference evidence="2 3" key="1">
    <citation type="journal article" date="2019" name="Emerg. Microbes Infect.">
        <title>Comprehensive subspecies identification of 175 nontuberculous mycobacteria species based on 7547 genomic profiles.</title>
        <authorList>
            <person name="Matsumoto Y."/>
            <person name="Kinjo T."/>
            <person name="Motooka D."/>
            <person name="Nabeya D."/>
            <person name="Jung N."/>
            <person name="Uechi K."/>
            <person name="Horii T."/>
            <person name="Iida T."/>
            <person name="Fujita J."/>
            <person name="Nakamura S."/>
        </authorList>
    </citation>
    <scope>NUCLEOTIDE SEQUENCE [LARGE SCALE GENOMIC DNA]</scope>
    <source>
        <strain evidence="2 3">JCM 17324</strain>
    </source>
</reference>
<name>A0ABM7JFA5_9MYCO</name>
<keyword evidence="3" id="KW-1185">Reference proteome</keyword>
<feature type="region of interest" description="Disordered" evidence="1">
    <location>
        <begin position="11"/>
        <end position="34"/>
    </location>
</feature>
<evidence type="ECO:0000256" key="1">
    <source>
        <dbReference type="SAM" id="MobiDB-lite"/>
    </source>
</evidence>
<accession>A0ABM7JFA5</accession>